<evidence type="ECO:0008006" key="2">
    <source>
        <dbReference type="Google" id="ProtNLM"/>
    </source>
</evidence>
<gene>
    <name evidence="1" type="ORF">METZ01_LOCUS280124</name>
</gene>
<dbReference type="EMBL" id="UINC01082473">
    <property type="protein sequence ID" value="SVC27270.1"/>
    <property type="molecule type" value="Genomic_DNA"/>
</dbReference>
<proteinExistence type="predicted"/>
<name>A0A382KS16_9ZZZZ</name>
<organism evidence="1">
    <name type="scientific">marine metagenome</name>
    <dbReference type="NCBI Taxonomy" id="408172"/>
    <lineage>
        <taxon>unclassified sequences</taxon>
        <taxon>metagenomes</taxon>
        <taxon>ecological metagenomes</taxon>
    </lineage>
</organism>
<sequence length="70" mass="7487">MLDEEVGEHARELNRGNVDKAIGEAVDIAYIALGTVLRLGFEGYDACIEVSRKNDAKIASTHGKRGGTGK</sequence>
<reference evidence="1" key="1">
    <citation type="submission" date="2018-05" db="EMBL/GenBank/DDBJ databases">
        <authorList>
            <person name="Lanie J.A."/>
            <person name="Ng W.-L."/>
            <person name="Kazmierczak K.M."/>
            <person name="Andrzejewski T.M."/>
            <person name="Davidsen T.M."/>
            <person name="Wayne K.J."/>
            <person name="Tettelin H."/>
            <person name="Glass J.I."/>
            <person name="Rusch D."/>
            <person name="Podicherti R."/>
            <person name="Tsui H.-C.T."/>
            <person name="Winkler M.E."/>
        </authorList>
    </citation>
    <scope>NUCLEOTIDE SEQUENCE</scope>
</reference>
<protein>
    <recommendedName>
        <fullName evidence="2">NTP pyrophosphohydrolase MazG putative catalytic core domain-containing protein</fullName>
    </recommendedName>
</protein>
<feature type="non-terminal residue" evidence="1">
    <location>
        <position position="70"/>
    </location>
</feature>
<dbReference type="Gene3D" id="1.10.3420.10">
    <property type="entry name" value="putative ntp pyrophosphohydrolase like domain"/>
    <property type="match status" value="1"/>
</dbReference>
<dbReference type="AlphaFoldDB" id="A0A382KS16"/>
<accession>A0A382KS16</accession>
<evidence type="ECO:0000313" key="1">
    <source>
        <dbReference type="EMBL" id="SVC27270.1"/>
    </source>
</evidence>
<dbReference type="InterPro" id="IPR023292">
    <property type="entry name" value="NTP_PyroPHydrolase-like_dom_sf"/>
</dbReference>